<evidence type="ECO:0000256" key="3">
    <source>
        <dbReference type="ARBA" id="ARBA00022679"/>
    </source>
</evidence>
<evidence type="ECO:0000256" key="1">
    <source>
        <dbReference type="ARBA" id="ARBA00004123"/>
    </source>
</evidence>
<feature type="region of interest" description="Disordered" evidence="11">
    <location>
        <begin position="179"/>
        <end position="229"/>
    </location>
</feature>
<dbReference type="SUPFAM" id="SSF56112">
    <property type="entry name" value="Protein kinase-like (PK-like)"/>
    <property type="match status" value="1"/>
</dbReference>
<evidence type="ECO:0000256" key="4">
    <source>
        <dbReference type="ARBA" id="ARBA00022741"/>
    </source>
</evidence>
<reference evidence="14" key="2">
    <citation type="submission" date="2017-12" db="EMBL/GenBank/DDBJ databases">
        <title>Genome sequence of the Bar-tailed Godwit (Limosa lapponica baueri).</title>
        <authorList>
            <person name="Lima N.C.B."/>
            <person name="Parody-Merino A.M."/>
            <person name="Battley P.F."/>
            <person name="Fidler A.E."/>
            <person name="Prosdocimi F."/>
        </authorList>
    </citation>
    <scope>NUCLEOTIDE SEQUENCE [LARGE SCALE GENOMIC DNA]</scope>
</reference>
<evidence type="ECO:0000256" key="5">
    <source>
        <dbReference type="ARBA" id="ARBA00022777"/>
    </source>
</evidence>
<dbReference type="Gene3D" id="1.10.510.10">
    <property type="entry name" value="Transferase(Phosphotransferase) domain 1"/>
    <property type="match status" value="2"/>
</dbReference>
<evidence type="ECO:0000256" key="2">
    <source>
        <dbReference type="ARBA" id="ARBA00022527"/>
    </source>
</evidence>
<evidence type="ECO:0000256" key="11">
    <source>
        <dbReference type="SAM" id="MobiDB-lite"/>
    </source>
</evidence>
<keyword evidence="2" id="KW-0723">Serine/threonine-protein kinase</keyword>
<dbReference type="AlphaFoldDB" id="A0A2I0T5G3"/>
<sequence>MQLINAICCPRYGERRQTESDWGKRCVDKFDIIGIIGEGTYGQVYKAKDKDTACELSCVLSFSGQIKLADFGLARLYSSEESRPYTNKVITLWYRPPELLLGEERYTPAIDVWSCGIPSSALDLLDHMLTLDPGKRCTAEQALQSDFLKDVDLSKMAPPDLPHWQDCHELWSKKRRRQRQSGIAVEEPPLSKVSRKETTSVTSTDTVKNNSSPVPPQPAQLKPECGAGDTVGQCSVWSVKGSS</sequence>
<proteinExistence type="predicted"/>
<evidence type="ECO:0000256" key="9">
    <source>
        <dbReference type="ARBA" id="ARBA00048367"/>
    </source>
</evidence>
<comment type="catalytic activity">
    <reaction evidence="10">
        <text>[DNA-directed RNA polymerase] + ATP = phospho-[DNA-directed RNA polymerase] + ADP + H(+)</text>
        <dbReference type="Rhea" id="RHEA:10216"/>
        <dbReference type="Rhea" id="RHEA-COMP:11321"/>
        <dbReference type="Rhea" id="RHEA-COMP:11322"/>
        <dbReference type="ChEBI" id="CHEBI:15378"/>
        <dbReference type="ChEBI" id="CHEBI:30616"/>
        <dbReference type="ChEBI" id="CHEBI:43176"/>
        <dbReference type="ChEBI" id="CHEBI:68546"/>
        <dbReference type="ChEBI" id="CHEBI:456216"/>
        <dbReference type="EC" id="2.7.11.23"/>
    </reaction>
</comment>
<evidence type="ECO:0000256" key="6">
    <source>
        <dbReference type="ARBA" id="ARBA00022840"/>
    </source>
</evidence>
<evidence type="ECO:0000256" key="8">
    <source>
        <dbReference type="ARBA" id="ARBA00047811"/>
    </source>
</evidence>
<organism evidence="13 14">
    <name type="scientific">Limosa lapponica baueri</name>
    <dbReference type="NCBI Taxonomy" id="1758121"/>
    <lineage>
        <taxon>Eukaryota</taxon>
        <taxon>Metazoa</taxon>
        <taxon>Chordata</taxon>
        <taxon>Craniata</taxon>
        <taxon>Vertebrata</taxon>
        <taxon>Euteleostomi</taxon>
        <taxon>Archelosauria</taxon>
        <taxon>Archosauria</taxon>
        <taxon>Dinosauria</taxon>
        <taxon>Saurischia</taxon>
        <taxon>Theropoda</taxon>
        <taxon>Coelurosauria</taxon>
        <taxon>Aves</taxon>
        <taxon>Neognathae</taxon>
        <taxon>Neoaves</taxon>
        <taxon>Charadriiformes</taxon>
        <taxon>Scolopacidae</taxon>
        <taxon>Limosa</taxon>
    </lineage>
</organism>
<dbReference type="GO" id="GO:0032968">
    <property type="term" value="P:positive regulation of transcription elongation by RNA polymerase II"/>
    <property type="evidence" value="ECO:0007669"/>
    <property type="project" value="TreeGrafter"/>
</dbReference>
<dbReference type="GO" id="GO:0005524">
    <property type="term" value="F:ATP binding"/>
    <property type="evidence" value="ECO:0007669"/>
    <property type="project" value="UniProtKB-KW"/>
</dbReference>
<gene>
    <name evidence="13" type="ORF">llap_20674</name>
</gene>
<protein>
    <recommendedName>
        <fullName evidence="12">Protein kinase domain-containing protein</fullName>
    </recommendedName>
</protein>
<dbReference type="GO" id="GO:0008353">
    <property type="term" value="F:RNA polymerase II CTD heptapeptide repeat kinase activity"/>
    <property type="evidence" value="ECO:0007669"/>
    <property type="project" value="UniProtKB-EC"/>
</dbReference>
<dbReference type="Pfam" id="PF00069">
    <property type="entry name" value="Pkinase"/>
    <property type="match status" value="1"/>
</dbReference>
<feature type="domain" description="Protein kinase" evidence="12">
    <location>
        <begin position="1"/>
        <end position="243"/>
    </location>
</feature>
<evidence type="ECO:0000256" key="10">
    <source>
        <dbReference type="ARBA" id="ARBA00049280"/>
    </source>
</evidence>
<dbReference type="SMART" id="SM00220">
    <property type="entry name" value="S_TKc"/>
    <property type="match status" value="1"/>
</dbReference>
<dbReference type="Proteomes" id="UP000233556">
    <property type="component" value="Unassembled WGS sequence"/>
</dbReference>
<evidence type="ECO:0000313" key="13">
    <source>
        <dbReference type="EMBL" id="PKU29022.1"/>
    </source>
</evidence>
<dbReference type="InterPro" id="IPR011009">
    <property type="entry name" value="Kinase-like_dom_sf"/>
</dbReference>
<dbReference type="PROSITE" id="PS50011">
    <property type="entry name" value="PROTEIN_KINASE_DOM"/>
    <property type="match status" value="1"/>
</dbReference>
<evidence type="ECO:0000256" key="7">
    <source>
        <dbReference type="ARBA" id="ARBA00023242"/>
    </source>
</evidence>
<evidence type="ECO:0000313" key="14">
    <source>
        <dbReference type="Proteomes" id="UP000233556"/>
    </source>
</evidence>
<feature type="compositionally biased region" description="Polar residues" evidence="11">
    <location>
        <begin position="199"/>
        <end position="212"/>
    </location>
</feature>
<dbReference type="InterPro" id="IPR050108">
    <property type="entry name" value="CDK"/>
</dbReference>
<dbReference type="InterPro" id="IPR000719">
    <property type="entry name" value="Prot_kinase_dom"/>
</dbReference>
<keyword evidence="3" id="KW-0808">Transferase</keyword>
<evidence type="ECO:0000259" key="12">
    <source>
        <dbReference type="PROSITE" id="PS50011"/>
    </source>
</evidence>
<name>A0A2I0T5G3_LIMLA</name>
<dbReference type="PANTHER" id="PTHR24056:SF126">
    <property type="entry name" value="CYCLIN-DEPENDENT KINASE 12"/>
    <property type="match status" value="1"/>
</dbReference>
<reference evidence="14" key="1">
    <citation type="submission" date="2017-11" db="EMBL/GenBank/DDBJ databases">
        <authorList>
            <person name="Lima N.C."/>
            <person name="Parody-Merino A.M."/>
            <person name="Battley P.F."/>
            <person name="Fidler A.E."/>
            <person name="Prosdocimi F."/>
        </authorList>
    </citation>
    <scope>NUCLEOTIDE SEQUENCE [LARGE SCALE GENOMIC DNA]</scope>
</reference>
<dbReference type="GO" id="GO:0008024">
    <property type="term" value="C:cyclin/CDK positive transcription elongation factor complex"/>
    <property type="evidence" value="ECO:0007669"/>
    <property type="project" value="TreeGrafter"/>
</dbReference>
<accession>A0A2I0T5G3</accession>
<dbReference type="EMBL" id="KZ518447">
    <property type="protein sequence ID" value="PKU29022.1"/>
    <property type="molecule type" value="Genomic_DNA"/>
</dbReference>
<comment type="subcellular location">
    <subcellularLocation>
        <location evidence="1">Nucleus</location>
    </subcellularLocation>
</comment>
<keyword evidence="5" id="KW-0418">Kinase</keyword>
<dbReference type="GO" id="GO:0004693">
    <property type="term" value="F:cyclin-dependent protein serine/threonine kinase activity"/>
    <property type="evidence" value="ECO:0007669"/>
    <property type="project" value="UniProtKB-EC"/>
</dbReference>
<dbReference type="OrthoDB" id="28397at2759"/>
<dbReference type="PANTHER" id="PTHR24056">
    <property type="entry name" value="CELL DIVISION PROTEIN KINASE"/>
    <property type="match status" value="1"/>
</dbReference>
<dbReference type="GO" id="GO:0030332">
    <property type="term" value="F:cyclin binding"/>
    <property type="evidence" value="ECO:0007669"/>
    <property type="project" value="TreeGrafter"/>
</dbReference>
<dbReference type="Gene3D" id="3.30.200.20">
    <property type="entry name" value="Phosphorylase Kinase, domain 1"/>
    <property type="match status" value="1"/>
</dbReference>
<keyword evidence="6" id="KW-0067">ATP-binding</keyword>
<comment type="catalytic activity">
    <reaction evidence="8">
        <text>L-threonyl-[protein] + ATP = O-phospho-L-threonyl-[protein] + ADP + H(+)</text>
        <dbReference type="Rhea" id="RHEA:46608"/>
        <dbReference type="Rhea" id="RHEA-COMP:11060"/>
        <dbReference type="Rhea" id="RHEA-COMP:11605"/>
        <dbReference type="ChEBI" id="CHEBI:15378"/>
        <dbReference type="ChEBI" id="CHEBI:30013"/>
        <dbReference type="ChEBI" id="CHEBI:30616"/>
        <dbReference type="ChEBI" id="CHEBI:61977"/>
        <dbReference type="ChEBI" id="CHEBI:456216"/>
        <dbReference type="EC" id="2.7.11.22"/>
    </reaction>
</comment>
<keyword evidence="14" id="KW-1185">Reference proteome</keyword>
<keyword evidence="4" id="KW-0547">Nucleotide-binding</keyword>
<keyword evidence="7" id="KW-0539">Nucleus</keyword>
<comment type="catalytic activity">
    <reaction evidence="9">
        <text>L-seryl-[protein] + ATP = O-phospho-L-seryl-[protein] + ADP + H(+)</text>
        <dbReference type="Rhea" id="RHEA:17989"/>
        <dbReference type="Rhea" id="RHEA-COMP:9863"/>
        <dbReference type="Rhea" id="RHEA-COMP:11604"/>
        <dbReference type="ChEBI" id="CHEBI:15378"/>
        <dbReference type="ChEBI" id="CHEBI:29999"/>
        <dbReference type="ChEBI" id="CHEBI:30616"/>
        <dbReference type="ChEBI" id="CHEBI:83421"/>
        <dbReference type="ChEBI" id="CHEBI:456216"/>
        <dbReference type="EC" id="2.7.11.22"/>
    </reaction>
</comment>